<sequence>MSTQLLKDTLIIFGVSLSLLAFTRRPRLSTSLILLAGSSIVMFLRQEFGIAVFAVLSLYTILLLIRVKRPASKEIGLIILPAAIILVPLISMQYIIKYTHFPALDSEEIRAEAKLKAEQVKKRVNWIPGQPHIEFFDTRNPVAQATHCRTPLLYSKNITYCSTILIKNALETVFFPYPWTANTIVELGFAVYMSGWYLLLAIGTITLAVNRPKIVLVLLVVSFLLLLPLSMHIIKQSGFVRWRLPVFYLLELGLIISVSQLFIYKYAKRLLDIILSLTFLILTAPVAFAIILSNMYLLVPVFYSQIRAGKLGIQITVYKFTTLIKSDNVDESPPGLAPSASGMKYTAIGKLLRSLALDEIPQLVSILKGDISLVGPRTLDWELHTHCKETIPNWTTRNKVIPGVTGLAQLNTDRLDNFKRLYYDIQYVNNPSMILDLKLIAKGLIRSIKRKWH</sequence>
<dbReference type="PANTHER" id="PTHR30576:SF0">
    <property type="entry name" value="UNDECAPRENYL-PHOSPHATE N-ACETYLGALACTOSAMINYL 1-PHOSPHATE TRANSFERASE-RELATED"/>
    <property type="match status" value="1"/>
</dbReference>
<dbReference type="EMBL" id="LAZR01000386">
    <property type="protein sequence ID" value="KKN71307.1"/>
    <property type="molecule type" value="Genomic_DNA"/>
</dbReference>
<feature type="transmembrane region" description="Helical" evidence="1">
    <location>
        <begin position="187"/>
        <end position="207"/>
    </location>
</feature>
<evidence type="ECO:0000313" key="3">
    <source>
        <dbReference type="EMBL" id="KKN71307.1"/>
    </source>
</evidence>
<protein>
    <recommendedName>
        <fullName evidence="2">Bacterial sugar transferase domain-containing protein</fullName>
    </recommendedName>
</protein>
<gene>
    <name evidence="3" type="ORF">LCGC14_0422170</name>
</gene>
<dbReference type="Pfam" id="PF02397">
    <property type="entry name" value="Bac_transf"/>
    <property type="match status" value="1"/>
</dbReference>
<dbReference type="AlphaFoldDB" id="A0A0F9T8N2"/>
<feature type="transmembrane region" description="Helical" evidence="1">
    <location>
        <begin position="246"/>
        <end position="267"/>
    </location>
</feature>
<evidence type="ECO:0000256" key="1">
    <source>
        <dbReference type="SAM" id="Phobius"/>
    </source>
</evidence>
<feature type="transmembrane region" description="Helical" evidence="1">
    <location>
        <begin position="48"/>
        <end position="65"/>
    </location>
</feature>
<feature type="transmembrane region" description="Helical" evidence="1">
    <location>
        <begin position="279"/>
        <end position="303"/>
    </location>
</feature>
<accession>A0A0F9T8N2</accession>
<feature type="transmembrane region" description="Helical" evidence="1">
    <location>
        <begin position="77"/>
        <end position="96"/>
    </location>
</feature>
<evidence type="ECO:0000259" key="2">
    <source>
        <dbReference type="Pfam" id="PF02397"/>
    </source>
</evidence>
<organism evidence="3">
    <name type="scientific">marine sediment metagenome</name>
    <dbReference type="NCBI Taxonomy" id="412755"/>
    <lineage>
        <taxon>unclassified sequences</taxon>
        <taxon>metagenomes</taxon>
        <taxon>ecological metagenomes</taxon>
    </lineage>
</organism>
<dbReference type="GO" id="GO:0016780">
    <property type="term" value="F:phosphotransferase activity, for other substituted phosphate groups"/>
    <property type="evidence" value="ECO:0007669"/>
    <property type="project" value="TreeGrafter"/>
</dbReference>
<keyword evidence="1" id="KW-1133">Transmembrane helix</keyword>
<comment type="caution">
    <text evidence="3">The sequence shown here is derived from an EMBL/GenBank/DDBJ whole genome shotgun (WGS) entry which is preliminary data.</text>
</comment>
<keyword evidence="1" id="KW-0472">Membrane</keyword>
<dbReference type="PANTHER" id="PTHR30576">
    <property type="entry name" value="COLANIC BIOSYNTHESIS UDP-GLUCOSE LIPID CARRIER TRANSFERASE"/>
    <property type="match status" value="1"/>
</dbReference>
<keyword evidence="1" id="KW-0812">Transmembrane</keyword>
<name>A0A0F9T8N2_9ZZZZ</name>
<feature type="domain" description="Bacterial sugar transferase" evidence="2">
    <location>
        <begin position="268"/>
        <end position="445"/>
    </location>
</feature>
<proteinExistence type="predicted"/>
<dbReference type="InterPro" id="IPR003362">
    <property type="entry name" value="Bact_transf"/>
</dbReference>
<feature type="transmembrane region" description="Helical" evidence="1">
    <location>
        <begin position="214"/>
        <end position="234"/>
    </location>
</feature>
<reference evidence="3" key="1">
    <citation type="journal article" date="2015" name="Nature">
        <title>Complex archaea that bridge the gap between prokaryotes and eukaryotes.</title>
        <authorList>
            <person name="Spang A."/>
            <person name="Saw J.H."/>
            <person name="Jorgensen S.L."/>
            <person name="Zaremba-Niedzwiedzka K."/>
            <person name="Martijn J."/>
            <person name="Lind A.E."/>
            <person name="van Eijk R."/>
            <person name="Schleper C."/>
            <person name="Guy L."/>
            <person name="Ettema T.J."/>
        </authorList>
    </citation>
    <scope>NUCLEOTIDE SEQUENCE</scope>
</reference>